<accession>A0ABN6A1F9</accession>
<organism evidence="1 2">
    <name type="scientific">Mycobacterium mantenii</name>
    <dbReference type="NCBI Taxonomy" id="560555"/>
    <lineage>
        <taxon>Bacteria</taxon>
        <taxon>Bacillati</taxon>
        <taxon>Actinomycetota</taxon>
        <taxon>Actinomycetes</taxon>
        <taxon>Mycobacteriales</taxon>
        <taxon>Mycobacteriaceae</taxon>
        <taxon>Mycobacterium</taxon>
        <taxon>Mycobacterium avium complex (MAC)</taxon>
    </lineage>
</organism>
<reference evidence="1 2" key="1">
    <citation type="journal article" date="2019" name="Emerg. Microbes Infect.">
        <title>Comprehensive subspecies identification of 175 nontuberculous mycobacteria species based on 7547 genomic profiles.</title>
        <authorList>
            <person name="Matsumoto Y."/>
            <person name="Kinjo T."/>
            <person name="Motooka D."/>
            <person name="Nabeya D."/>
            <person name="Jung N."/>
            <person name="Uechi K."/>
            <person name="Horii T."/>
            <person name="Iida T."/>
            <person name="Fujita J."/>
            <person name="Nakamura S."/>
        </authorList>
    </citation>
    <scope>NUCLEOTIDE SEQUENCE [LARGE SCALE GENOMIC DNA]</scope>
    <source>
        <strain evidence="1 2">JCM 18113</strain>
    </source>
</reference>
<dbReference type="Proteomes" id="UP000465812">
    <property type="component" value="Chromosome"/>
</dbReference>
<proteinExistence type="predicted"/>
<evidence type="ECO:0000313" key="1">
    <source>
        <dbReference type="EMBL" id="BBY36794.1"/>
    </source>
</evidence>
<keyword evidence="2" id="KW-1185">Reference proteome</keyword>
<sequence>MIPAFVRADRKALPTMSARIGADRTAASATRPVITPRIRRTVNRTLVAKFTVTTVVAHGHVNNTVR</sequence>
<protein>
    <submittedName>
        <fullName evidence="1">Uncharacterized protein</fullName>
    </submittedName>
</protein>
<name>A0ABN6A1F9_MYCNT</name>
<gene>
    <name evidence="1" type="ORF">MMAN_09280</name>
</gene>
<dbReference type="EMBL" id="AP022590">
    <property type="protein sequence ID" value="BBY36794.1"/>
    <property type="molecule type" value="Genomic_DNA"/>
</dbReference>
<evidence type="ECO:0000313" key="2">
    <source>
        <dbReference type="Proteomes" id="UP000465812"/>
    </source>
</evidence>